<proteinExistence type="predicted"/>
<evidence type="ECO:0000313" key="2">
    <source>
        <dbReference type="Proteomes" id="UP001283361"/>
    </source>
</evidence>
<keyword evidence="2" id="KW-1185">Reference proteome</keyword>
<accession>A0AAE1DKM2</accession>
<comment type="caution">
    <text evidence="1">The sequence shown here is derived from an EMBL/GenBank/DDBJ whole genome shotgun (WGS) entry which is preliminary data.</text>
</comment>
<sequence>MNDLSTASNLSATFSDADVRFREGDLVYSAVRVRLIYADSAMLKCAHNRVISLDLSKCHCIPTNMSIRAARLTDQRKTFPVTYQNMANITSSG</sequence>
<protein>
    <submittedName>
        <fullName evidence="1">Uncharacterized protein</fullName>
    </submittedName>
</protein>
<dbReference type="Proteomes" id="UP001283361">
    <property type="component" value="Unassembled WGS sequence"/>
</dbReference>
<organism evidence="1 2">
    <name type="scientific">Elysia crispata</name>
    <name type="common">lettuce slug</name>
    <dbReference type="NCBI Taxonomy" id="231223"/>
    <lineage>
        <taxon>Eukaryota</taxon>
        <taxon>Metazoa</taxon>
        <taxon>Spiralia</taxon>
        <taxon>Lophotrochozoa</taxon>
        <taxon>Mollusca</taxon>
        <taxon>Gastropoda</taxon>
        <taxon>Heterobranchia</taxon>
        <taxon>Euthyneura</taxon>
        <taxon>Panpulmonata</taxon>
        <taxon>Sacoglossa</taxon>
        <taxon>Placobranchoidea</taxon>
        <taxon>Plakobranchidae</taxon>
        <taxon>Elysia</taxon>
    </lineage>
</organism>
<gene>
    <name evidence="1" type="ORF">RRG08_053665</name>
</gene>
<reference evidence="1" key="1">
    <citation type="journal article" date="2023" name="G3 (Bethesda)">
        <title>A reference genome for the long-term kleptoplast-retaining sea slug Elysia crispata morphotype clarki.</title>
        <authorList>
            <person name="Eastman K.E."/>
            <person name="Pendleton A.L."/>
            <person name="Shaikh M.A."/>
            <person name="Suttiyut T."/>
            <person name="Ogas R."/>
            <person name="Tomko P."/>
            <person name="Gavelis G."/>
            <person name="Widhalm J.R."/>
            <person name="Wisecaver J.H."/>
        </authorList>
    </citation>
    <scope>NUCLEOTIDE SEQUENCE</scope>
    <source>
        <strain evidence="1">ECLA1</strain>
    </source>
</reference>
<dbReference type="AlphaFoldDB" id="A0AAE1DKM2"/>
<name>A0AAE1DKM2_9GAST</name>
<evidence type="ECO:0000313" key="1">
    <source>
        <dbReference type="EMBL" id="KAK3773280.1"/>
    </source>
</evidence>
<dbReference type="EMBL" id="JAWDGP010003546">
    <property type="protein sequence ID" value="KAK3773280.1"/>
    <property type="molecule type" value="Genomic_DNA"/>
</dbReference>